<feature type="signal peptide" evidence="1">
    <location>
        <begin position="1"/>
        <end position="21"/>
    </location>
</feature>
<name>A0ABV3XSH3_9RHOB</name>
<evidence type="ECO:0000256" key="1">
    <source>
        <dbReference type="SAM" id="SignalP"/>
    </source>
</evidence>
<organism evidence="3 4">
    <name type="scientific">Rhodovulum iodosum</name>
    <dbReference type="NCBI Taxonomy" id="68291"/>
    <lineage>
        <taxon>Bacteria</taxon>
        <taxon>Pseudomonadati</taxon>
        <taxon>Pseudomonadota</taxon>
        <taxon>Alphaproteobacteria</taxon>
        <taxon>Rhodobacterales</taxon>
        <taxon>Paracoccaceae</taxon>
        <taxon>Rhodovulum</taxon>
    </lineage>
</organism>
<evidence type="ECO:0000313" key="4">
    <source>
        <dbReference type="Proteomes" id="UP001560019"/>
    </source>
</evidence>
<dbReference type="Gene3D" id="3.40.50.11550">
    <property type="match status" value="2"/>
</dbReference>
<reference evidence="3 4" key="1">
    <citation type="submission" date="2024-06" db="EMBL/GenBank/DDBJ databases">
        <title>Genome of Rhodovulum iodosum, a marine photoferrotroph.</title>
        <authorList>
            <person name="Bianchini G."/>
            <person name="Nikeleit V."/>
            <person name="Kappler A."/>
            <person name="Bryce C."/>
            <person name="Sanchez-Baracaldo P."/>
        </authorList>
    </citation>
    <scope>NUCLEOTIDE SEQUENCE [LARGE SCALE GENOMIC DNA]</scope>
    <source>
        <strain evidence="3 4">UT/N1</strain>
    </source>
</reference>
<dbReference type="CDD" id="cd14727">
    <property type="entry name" value="ChanN-like"/>
    <property type="match status" value="1"/>
</dbReference>
<protein>
    <submittedName>
        <fullName evidence="3">Iron-regulated protein</fullName>
    </submittedName>
</protein>
<dbReference type="RefSeq" id="WP_245972426.1">
    <property type="nucleotide sequence ID" value="NZ_JBEHHI010000001.1"/>
</dbReference>
<dbReference type="Proteomes" id="UP001560019">
    <property type="component" value="Unassembled WGS sequence"/>
</dbReference>
<dbReference type="InterPro" id="IPR007314">
    <property type="entry name" value="Cofac_haem-bd_dom"/>
</dbReference>
<dbReference type="Pfam" id="PF04187">
    <property type="entry name" value="Cofac_haem_bdg"/>
    <property type="match status" value="1"/>
</dbReference>
<feature type="chain" id="PRO_5047340698" evidence="1">
    <location>
        <begin position="22"/>
        <end position="272"/>
    </location>
</feature>
<accession>A0ABV3XSH3</accession>
<evidence type="ECO:0000313" key="3">
    <source>
        <dbReference type="EMBL" id="MEX5728280.1"/>
    </source>
</evidence>
<proteinExistence type="predicted"/>
<sequence>MRHPIRAFAAIALAAATAAGADQIGPEGLVRLPAADVVVLGEVHDNPDHHGNQAAAVAALEPAAIVFEMLTAEQAARVTDGVRGDADALESALDWEASGWPDFDMYHPIFAAAPRAAVYGGALPRGDVRRAIGEGAAAVFGPDAASYGLADPLPADQQATREEGQQAAHCNALPPEMLPGMVEAQRLRDAAMARAVVRALDETGGPVAVITGNGHARTDWGIAAALGHAMPGASVLALGQFEESPRADAPYDLWLVTEPAERSDPCAAFRSD</sequence>
<dbReference type="SUPFAM" id="SSF159501">
    <property type="entry name" value="EreA/ChaN-like"/>
    <property type="match status" value="1"/>
</dbReference>
<evidence type="ECO:0000259" key="2">
    <source>
        <dbReference type="Pfam" id="PF04187"/>
    </source>
</evidence>
<dbReference type="EMBL" id="JBEHHI010000001">
    <property type="protein sequence ID" value="MEX5728280.1"/>
    <property type="molecule type" value="Genomic_DNA"/>
</dbReference>
<feature type="domain" description="Haem-binding uptake Tiki superfamily ChaN" evidence="2">
    <location>
        <begin position="31"/>
        <end position="225"/>
    </location>
</feature>
<keyword evidence="1" id="KW-0732">Signal</keyword>
<gene>
    <name evidence="3" type="ORF">Ga0609869_001633</name>
</gene>
<comment type="caution">
    <text evidence="3">The sequence shown here is derived from an EMBL/GenBank/DDBJ whole genome shotgun (WGS) entry which is preliminary data.</text>
</comment>
<keyword evidence="4" id="KW-1185">Reference proteome</keyword>